<name>A0ABQ0KVP1_MYCCL</name>
<dbReference type="EMBL" id="DF838442">
    <property type="protein sequence ID" value="GAT42931.1"/>
    <property type="molecule type" value="Genomic_DNA"/>
</dbReference>
<dbReference type="Proteomes" id="UP000815677">
    <property type="component" value="Unassembled WGS sequence"/>
</dbReference>
<gene>
    <name evidence="2" type="ORF">MCHLO_00626</name>
</gene>
<organism evidence="2 3">
    <name type="scientific">Mycena chlorophos</name>
    <name type="common">Agaric fungus</name>
    <name type="synonym">Agaricus chlorophos</name>
    <dbReference type="NCBI Taxonomy" id="658473"/>
    <lineage>
        <taxon>Eukaryota</taxon>
        <taxon>Fungi</taxon>
        <taxon>Dikarya</taxon>
        <taxon>Basidiomycota</taxon>
        <taxon>Agaricomycotina</taxon>
        <taxon>Agaricomycetes</taxon>
        <taxon>Agaricomycetidae</taxon>
        <taxon>Agaricales</taxon>
        <taxon>Marasmiineae</taxon>
        <taxon>Mycenaceae</taxon>
        <taxon>Mycena</taxon>
    </lineage>
</organism>
<feature type="region of interest" description="Disordered" evidence="1">
    <location>
        <begin position="177"/>
        <end position="202"/>
    </location>
</feature>
<evidence type="ECO:0000313" key="2">
    <source>
        <dbReference type="EMBL" id="GAT42931.1"/>
    </source>
</evidence>
<keyword evidence="3" id="KW-1185">Reference proteome</keyword>
<sequence length="202" mass="21447">MASTTNAFDLQNITVVFGPGVLAQLSLANVIVSVSQTINSIRIDVSNATIPVVPASLLQSAAAANPSAFTAMVPINAILPPPYSLLPPAVNIAPPPTATPAAAALPTPPPTPPQGILLGTQTLVLPPAQTAPVLQTIQHRTTRPQPRQMRSTIDVVRVERPVTFAELLAQLWTGKRKRAQEDYDEEPVVEGSGWRPVKRLRA</sequence>
<evidence type="ECO:0000313" key="3">
    <source>
        <dbReference type="Proteomes" id="UP000815677"/>
    </source>
</evidence>
<reference evidence="2" key="1">
    <citation type="submission" date="2014-09" db="EMBL/GenBank/DDBJ databases">
        <title>Genome sequence of the luminous mushroom Mycena chlorophos for searching fungal bioluminescence genes.</title>
        <authorList>
            <person name="Tanaka Y."/>
            <person name="Kasuga D."/>
            <person name="Oba Y."/>
            <person name="Hase S."/>
            <person name="Sato K."/>
            <person name="Oba Y."/>
            <person name="Sakakibara Y."/>
        </authorList>
    </citation>
    <scope>NUCLEOTIDE SEQUENCE</scope>
</reference>
<evidence type="ECO:0000256" key="1">
    <source>
        <dbReference type="SAM" id="MobiDB-lite"/>
    </source>
</evidence>
<proteinExistence type="predicted"/>
<accession>A0ABQ0KVP1</accession>
<protein>
    <submittedName>
        <fullName evidence="2">Uncharacterized protein</fullName>
    </submittedName>
</protein>